<gene>
    <name evidence="1" type="ORF">DFH08DRAFT_700045</name>
</gene>
<dbReference type="EMBL" id="JARIHO010000020">
    <property type="protein sequence ID" value="KAJ7347067.1"/>
    <property type="molecule type" value="Genomic_DNA"/>
</dbReference>
<proteinExistence type="predicted"/>
<accession>A0AAD7EQL4</accession>
<dbReference type="Proteomes" id="UP001218218">
    <property type="component" value="Unassembled WGS sequence"/>
</dbReference>
<comment type="caution">
    <text evidence="1">The sequence shown here is derived from an EMBL/GenBank/DDBJ whole genome shotgun (WGS) entry which is preliminary data.</text>
</comment>
<evidence type="ECO:0000313" key="1">
    <source>
        <dbReference type="EMBL" id="KAJ7347067.1"/>
    </source>
</evidence>
<keyword evidence="2" id="KW-1185">Reference proteome</keyword>
<organism evidence="1 2">
    <name type="scientific">Mycena albidolilacea</name>
    <dbReference type="NCBI Taxonomy" id="1033008"/>
    <lineage>
        <taxon>Eukaryota</taxon>
        <taxon>Fungi</taxon>
        <taxon>Dikarya</taxon>
        <taxon>Basidiomycota</taxon>
        <taxon>Agaricomycotina</taxon>
        <taxon>Agaricomycetes</taxon>
        <taxon>Agaricomycetidae</taxon>
        <taxon>Agaricales</taxon>
        <taxon>Marasmiineae</taxon>
        <taxon>Mycenaceae</taxon>
        <taxon>Mycena</taxon>
    </lineage>
</organism>
<evidence type="ECO:0000313" key="2">
    <source>
        <dbReference type="Proteomes" id="UP001218218"/>
    </source>
</evidence>
<sequence>MQARCAQHSLVQAQSNLKGLSVWNANKGHIYLMETRRLVLRIAQAGCPESKIKDVILSCIAVFSVNVLNLTLSARTVGRMKKEGGYIALIQIGREITMTYSFTESSDGTSHCKISFEYCSLSTMLPTYAPGVDDTDPATWKPRTQFLEVETSLSHTLEVQLDGTKMLAAKIADATMNAPSSISRSITMDWKDWFRKQLAQMADHAADQGRKHELTSELKHSIIIEDLGEQESGAFSIAELFDALLAISEEEIQKNSGKDYNDLTPLERSTIARSLVDAQLGEETYNALSDDLKALADFLIFGGCCSHKDMNTFKYGCKKMEGAWPEGEEPVLLANKANSTTIRLGERDSTVVQAAEHASLRGVIKAMALLGALFRHKDEDKGYQDKYLMFMQKELGKLCSQKHVQRFPATSQTRYGAYGRAAAVVTQHYTLLLQLISIFCDGKTKAGANHIKESALKALNCPRTMAEIVAAALYSLCISWPYMKAVRKKDGNGMLPNLLDLVDIHHRLPSFCRATAANPSLLLDHNIADSSKQLTLDGEPFHDTNVLLAAQVLAPDLPDVAKMIAAMFSGAADGWNRFTPEFAVGGPVDSIPDEIRAKLYIPATNDHNEGGLRSWCVHIRFHPHSTPRSFSTMERYRRNNTEAFAAKYITADDVLHVMREVRKEDASGANTIFRQAVVEELEQKAISHREKVNLAAEKKSKKEETLRATGVEQNRETIARMTILQLKVQFDVYKCIVKDAIILKTTLVSIPRRADKLQAVLAALDRYEA</sequence>
<dbReference type="AlphaFoldDB" id="A0AAD7EQL4"/>
<reference evidence="1" key="1">
    <citation type="submission" date="2023-03" db="EMBL/GenBank/DDBJ databases">
        <title>Massive genome expansion in bonnet fungi (Mycena s.s.) driven by repeated elements and novel gene families across ecological guilds.</title>
        <authorList>
            <consortium name="Lawrence Berkeley National Laboratory"/>
            <person name="Harder C.B."/>
            <person name="Miyauchi S."/>
            <person name="Viragh M."/>
            <person name="Kuo A."/>
            <person name="Thoen E."/>
            <person name="Andreopoulos B."/>
            <person name="Lu D."/>
            <person name="Skrede I."/>
            <person name="Drula E."/>
            <person name="Henrissat B."/>
            <person name="Morin E."/>
            <person name="Kohler A."/>
            <person name="Barry K."/>
            <person name="LaButti K."/>
            <person name="Morin E."/>
            <person name="Salamov A."/>
            <person name="Lipzen A."/>
            <person name="Mereny Z."/>
            <person name="Hegedus B."/>
            <person name="Baldrian P."/>
            <person name="Stursova M."/>
            <person name="Weitz H."/>
            <person name="Taylor A."/>
            <person name="Grigoriev I.V."/>
            <person name="Nagy L.G."/>
            <person name="Martin F."/>
            <person name="Kauserud H."/>
        </authorList>
    </citation>
    <scope>NUCLEOTIDE SEQUENCE</scope>
    <source>
        <strain evidence="1">CBHHK002</strain>
    </source>
</reference>
<name>A0AAD7EQL4_9AGAR</name>
<protein>
    <submittedName>
        <fullName evidence="1">Uncharacterized protein</fullName>
    </submittedName>
</protein>